<organism evidence="4 5">
    <name type="scientific">Rehmannia glutinosa</name>
    <name type="common">Chinese foxglove</name>
    <dbReference type="NCBI Taxonomy" id="99300"/>
    <lineage>
        <taxon>Eukaryota</taxon>
        <taxon>Viridiplantae</taxon>
        <taxon>Streptophyta</taxon>
        <taxon>Embryophyta</taxon>
        <taxon>Tracheophyta</taxon>
        <taxon>Spermatophyta</taxon>
        <taxon>Magnoliopsida</taxon>
        <taxon>eudicotyledons</taxon>
        <taxon>Gunneridae</taxon>
        <taxon>Pentapetalae</taxon>
        <taxon>asterids</taxon>
        <taxon>lamiids</taxon>
        <taxon>Lamiales</taxon>
        <taxon>Orobanchaceae</taxon>
        <taxon>Rehmannieae</taxon>
        <taxon>Rehmannia</taxon>
    </lineage>
</organism>
<feature type="compositionally biased region" description="Basic and acidic residues" evidence="3">
    <location>
        <begin position="385"/>
        <end position="397"/>
    </location>
</feature>
<evidence type="ECO:0000313" key="4">
    <source>
        <dbReference type="EMBL" id="KAK6140198.1"/>
    </source>
</evidence>
<name>A0ABR0VXZ7_REHGL</name>
<comment type="caution">
    <text evidence="4">The sequence shown here is derived from an EMBL/GenBank/DDBJ whole genome shotgun (WGS) entry which is preliminary data.</text>
</comment>
<reference evidence="4 5" key="1">
    <citation type="journal article" date="2021" name="Comput. Struct. Biotechnol. J.">
        <title>De novo genome assembly of the potent medicinal plant Rehmannia glutinosa using nanopore technology.</title>
        <authorList>
            <person name="Ma L."/>
            <person name="Dong C."/>
            <person name="Song C."/>
            <person name="Wang X."/>
            <person name="Zheng X."/>
            <person name="Niu Y."/>
            <person name="Chen S."/>
            <person name="Feng W."/>
        </authorList>
    </citation>
    <scope>NUCLEOTIDE SEQUENCE [LARGE SCALE GENOMIC DNA]</scope>
    <source>
        <strain evidence="4">DH-2019</strain>
    </source>
</reference>
<protein>
    <submittedName>
        <fullName evidence="4">Uncharacterized protein</fullName>
    </submittedName>
</protein>
<feature type="compositionally biased region" description="Low complexity" evidence="3">
    <location>
        <begin position="46"/>
        <end position="69"/>
    </location>
</feature>
<feature type="region of interest" description="Disordered" evidence="3">
    <location>
        <begin position="45"/>
        <end position="71"/>
    </location>
</feature>
<keyword evidence="1 2" id="KW-0238">DNA-binding</keyword>
<evidence type="ECO:0000256" key="1">
    <source>
        <dbReference type="ARBA" id="ARBA00023125"/>
    </source>
</evidence>
<accession>A0ABR0VXZ7</accession>
<evidence type="ECO:0000313" key="5">
    <source>
        <dbReference type="Proteomes" id="UP001318860"/>
    </source>
</evidence>
<gene>
    <name evidence="4" type="ORF">DH2020_025996</name>
</gene>
<dbReference type="PANTHER" id="PTHR10302">
    <property type="entry name" value="SINGLE-STRANDED DNA-BINDING PROTEIN"/>
    <property type="match status" value="1"/>
</dbReference>
<dbReference type="PROSITE" id="PS50935">
    <property type="entry name" value="SSB"/>
    <property type="match status" value="1"/>
</dbReference>
<dbReference type="Proteomes" id="UP001318860">
    <property type="component" value="Unassembled WGS sequence"/>
</dbReference>
<evidence type="ECO:0000256" key="2">
    <source>
        <dbReference type="PROSITE-ProRule" id="PRU00252"/>
    </source>
</evidence>
<dbReference type="InterPro" id="IPR012340">
    <property type="entry name" value="NA-bd_OB-fold"/>
</dbReference>
<keyword evidence="5" id="KW-1185">Reference proteome</keyword>
<evidence type="ECO:0000256" key="3">
    <source>
        <dbReference type="SAM" id="MobiDB-lite"/>
    </source>
</evidence>
<dbReference type="SUPFAM" id="SSF50249">
    <property type="entry name" value="Nucleic acid-binding proteins"/>
    <property type="match status" value="1"/>
</dbReference>
<dbReference type="EMBL" id="JABTTQ020000346">
    <property type="protein sequence ID" value="KAK6140198.1"/>
    <property type="molecule type" value="Genomic_DNA"/>
</dbReference>
<dbReference type="InterPro" id="IPR000424">
    <property type="entry name" value="Primosome_PriB/ssb"/>
</dbReference>
<sequence length="462" mass="51997">MNLLARAKMSSHLIFFSPSPGKRLFNLHPSTALQQCDFYSTKTAHSSQKTQQLTKPKTQKSSGSSSSFSQRIKKQTEALTTVWPKPRDIPYQAKVANFVNLIGYVELPVRFEADSDGKHFATTVISLGNGGERNSLTIPVVFEGDLAHVVSCHVKENDCVFVSGQLSVDPMKLVLSESLGKFHVVAENVNFVEGFERNVVDKRIGVAFSAVEIDKPGKHAAKVFDEMPVEIDKPGKHAAKVFDEMPERAGNDDKLLLKADTESVPPAASFELGINEKNGESVSKKKDGNQILDLWRDLVKNPLQWWDYRNHKANGLVKEKFPDFKQKMTGESLWVNSAPNWVLPGLAKLEFDVKDVKPYVKDIKPYVKDIKPREIQGGEGPRVPGESKRDGTNDETWKNLVENPDKWWDNRTNKRNPKAPDFKHKETGEVLWLNRSPVWALSKLPPMKDGQNTTDGKYMRTF</sequence>
<dbReference type="InterPro" id="IPR011344">
    <property type="entry name" value="ssDNA-bd"/>
</dbReference>
<feature type="region of interest" description="Disordered" evidence="3">
    <location>
        <begin position="373"/>
        <end position="397"/>
    </location>
</feature>
<dbReference type="PANTHER" id="PTHR10302:SF23">
    <property type="entry name" value="PROTEIN OSB4, CHLOROPLASTIC"/>
    <property type="match status" value="1"/>
</dbReference>
<proteinExistence type="predicted"/>